<dbReference type="AlphaFoldDB" id="A0A388LD96"/>
<proteinExistence type="predicted"/>
<sequence>MQMQMEDTDMELHIPLQSGSVQTDVGGAGQALSDGTPQTEGLSWGGFAPFWAGRPRGTGRLESGAEGPTGQDRMRPPQDRGAGLRGTAGTAGRGAQKGKGRVPANSEFSARQPPSRQFLNPKEDWFPVDGYDSDSDEEGKGGGRSGGEASTENPGNGNATESVDNEVEQVRKMLDKCFDRMIIPDMSKFAKFERKGNTVSMTVSPAVRRAQVEWMKDNAVVVFFQGNFKSVSADRKEQCIRNFEDSILPQNMHHKERGRVHQEGRNVMSNFPRDKKLIELMLSMKNHKIKVDGTTYKLTFKKWMSPVELEEAKNAEEISNIWIMALRLPWLAAPFVRSQIEFAVGKIVKQYPPERYEESPKLNNLKFDIPRDQKHKVPEYLDWPQSNGSVIRIQVVTQMTD</sequence>
<dbReference type="Proteomes" id="UP000265515">
    <property type="component" value="Unassembled WGS sequence"/>
</dbReference>
<feature type="compositionally biased region" description="Gly residues" evidence="1">
    <location>
        <begin position="83"/>
        <end position="97"/>
    </location>
</feature>
<gene>
    <name evidence="2" type="ORF">CBR_g30549</name>
</gene>
<keyword evidence="3" id="KW-1185">Reference proteome</keyword>
<comment type="caution">
    <text evidence="2">The sequence shown here is derived from an EMBL/GenBank/DDBJ whole genome shotgun (WGS) entry which is preliminary data.</text>
</comment>
<feature type="region of interest" description="Disordered" evidence="1">
    <location>
        <begin position="1"/>
        <end position="164"/>
    </location>
</feature>
<feature type="compositionally biased region" description="Polar residues" evidence="1">
    <location>
        <begin position="106"/>
        <end position="118"/>
    </location>
</feature>
<name>A0A388LD96_CHABU</name>
<feature type="compositionally biased region" description="Polar residues" evidence="1">
    <location>
        <begin position="153"/>
        <end position="162"/>
    </location>
</feature>
<organism evidence="2 3">
    <name type="scientific">Chara braunii</name>
    <name type="common">Braun's stonewort</name>
    <dbReference type="NCBI Taxonomy" id="69332"/>
    <lineage>
        <taxon>Eukaryota</taxon>
        <taxon>Viridiplantae</taxon>
        <taxon>Streptophyta</taxon>
        <taxon>Charophyceae</taxon>
        <taxon>Charales</taxon>
        <taxon>Characeae</taxon>
        <taxon>Chara</taxon>
    </lineage>
</organism>
<evidence type="ECO:0000313" key="2">
    <source>
        <dbReference type="EMBL" id="GBG80183.1"/>
    </source>
</evidence>
<dbReference type="EMBL" id="BFEA01000339">
    <property type="protein sequence ID" value="GBG80183.1"/>
    <property type="molecule type" value="Genomic_DNA"/>
</dbReference>
<accession>A0A388LD96</accession>
<evidence type="ECO:0000256" key="1">
    <source>
        <dbReference type="SAM" id="MobiDB-lite"/>
    </source>
</evidence>
<evidence type="ECO:0000313" key="3">
    <source>
        <dbReference type="Proteomes" id="UP000265515"/>
    </source>
</evidence>
<reference evidence="2 3" key="1">
    <citation type="journal article" date="2018" name="Cell">
        <title>The Chara Genome: Secondary Complexity and Implications for Plant Terrestrialization.</title>
        <authorList>
            <person name="Nishiyama T."/>
            <person name="Sakayama H."/>
            <person name="Vries J.D."/>
            <person name="Buschmann H."/>
            <person name="Saint-Marcoux D."/>
            <person name="Ullrich K.K."/>
            <person name="Haas F.B."/>
            <person name="Vanderstraeten L."/>
            <person name="Becker D."/>
            <person name="Lang D."/>
            <person name="Vosolsobe S."/>
            <person name="Rombauts S."/>
            <person name="Wilhelmsson P.K.I."/>
            <person name="Janitza P."/>
            <person name="Kern R."/>
            <person name="Heyl A."/>
            <person name="Rumpler F."/>
            <person name="Villalobos L.I.A.C."/>
            <person name="Clay J.M."/>
            <person name="Skokan R."/>
            <person name="Toyoda A."/>
            <person name="Suzuki Y."/>
            <person name="Kagoshima H."/>
            <person name="Schijlen E."/>
            <person name="Tajeshwar N."/>
            <person name="Catarino B."/>
            <person name="Hetherington A.J."/>
            <person name="Saltykova A."/>
            <person name="Bonnot C."/>
            <person name="Breuninger H."/>
            <person name="Symeonidi A."/>
            <person name="Radhakrishnan G.V."/>
            <person name="Van Nieuwerburgh F."/>
            <person name="Deforce D."/>
            <person name="Chang C."/>
            <person name="Karol K.G."/>
            <person name="Hedrich R."/>
            <person name="Ulvskov P."/>
            <person name="Glockner G."/>
            <person name="Delwiche C.F."/>
            <person name="Petrasek J."/>
            <person name="Van de Peer Y."/>
            <person name="Friml J."/>
            <person name="Beilby M."/>
            <person name="Dolan L."/>
            <person name="Kohara Y."/>
            <person name="Sugano S."/>
            <person name="Fujiyama A."/>
            <person name="Delaux P.-M."/>
            <person name="Quint M."/>
            <person name="TheiBen G."/>
            <person name="Hagemann M."/>
            <person name="Harholt J."/>
            <person name="Dunand C."/>
            <person name="Zachgo S."/>
            <person name="Langdale J."/>
            <person name="Maumus F."/>
            <person name="Straeten D.V.D."/>
            <person name="Gould S.B."/>
            <person name="Rensing S.A."/>
        </authorList>
    </citation>
    <scope>NUCLEOTIDE SEQUENCE [LARGE SCALE GENOMIC DNA]</scope>
    <source>
        <strain evidence="2 3">S276</strain>
    </source>
</reference>
<protein>
    <submittedName>
        <fullName evidence="2">Uncharacterized protein</fullName>
    </submittedName>
</protein>
<dbReference type="Gramene" id="GBG80183">
    <property type="protein sequence ID" value="GBG80183"/>
    <property type="gene ID" value="CBR_g30549"/>
</dbReference>